<dbReference type="InterPro" id="IPR001478">
    <property type="entry name" value="PDZ"/>
</dbReference>
<keyword evidence="1" id="KW-0677">Repeat</keyword>
<dbReference type="GO" id="GO:0043495">
    <property type="term" value="F:protein-membrane adaptor activity"/>
    <property type="evidence" value="ECO:0007669"/>
    <property type="project" value="TreeGrafter"/>
</dbReference>
<gene>
    <name evidence="4" type="ORF">BV898_09263</name>
</gene>
<dbReference type="OrthoDB" id="10007415at2759"/>
<dbReference type="Proteomes" id="UP000192578">
    <property type="component" value="Unassembled WGS sequence"/>
</dbReference>
<name>A0A1W0WN96_HYPEX</name>
<feature type="compositionally biased region" description="Polar residues" evidence="2">
    <location>
        <begin position="295"/>
        <end position="341"/>
    </location>
</feature>
<evidence type="ECO:0000256" key="1">
    <source>
        <dbReference type="ARBA" id="ARBA00022737"/>
    </source>
</evidence>
<dbReference type="PANTHER" id="PTHR14191">
    <property type="entry name" value="PDZ DOMAIN CONTAINING PROTEIN"/>
    <property type="match status" value="1"/>
</dbReference>
<dbReference type="PANTHER" id="PTHR14191:SF3">
    <property type="entry name" value="NA(+)_H(+) EXCHANGE REGULATORY COFACTOR-LIKE PROTEIN NRFL-1"/>
    <property type="match status" value="1"/>
</dbReference>
<dbReference type="SMART" id="SM00228">
    <property type="entry name" value="PDZ"/>
    <property type="match status" value="1"/>
</dbReference>
<organism evidence="4 5">
    <name type="scientific">Hypsibius exemplaris</name>
    <name type="common">Freshwater tardigrade</name>
    <dbReference type="NCBI Taxonomy" id="2072580"/>
    <lineage>
        <taxon>Eukaryota</taxon>
        <taxon>Metazoa</taxon>
        <taxon>Ecdysozoa</taxon>
        <taxon>Tardigrada</taxon>
        <taxon>Eutardigrada</taxon>
        <taxon>Parachela</taxon>
        <taxon>Hypsibioidea</taxon>
        <taxon>Hypsibiidae</taxon>
        <taxon>Hypsibius</taxon>
    </lineage>
</organism>
<accession>A0A1W0WN96</accession>
<dbReference type="GO" id="GO:0072659">
    <property type="term" value="P:protein localization to plasma membrane"/>
    <property type="evidence" value="ECO:0007669"/>
    <property type="project" value="TreeGrafter"/>
</dbReference>
<dbReference type="AlphaFoldDB" id="A0A1W0WN96"/>
<feature type="domain" description="PDZ" evidence="3">
    <location>
        <begin position="14"/>
        <end position="96"/>
    </location>
</feature>
<feature type="compositionally biased region" description="Basic and acidic residues" evidence="2">
    <location>
        <begin position="436"/>
        <end position="454"/>
    </location>
</feature>
<protein>
    <submittedName>
        <fullName evidence="4">Na(+)/H(+) exchange regulatory cofactor NHE-RF2</fullName>
    </submittedName>
</protein>
<dbReference type="GO" id="GO:0016324">
    <property type="term" value="C:apical plasma membrane"/>
    <property type="evidence" value="ECO:0007669"/>
    <property type="project" value="TreeGrafter"/>
</dbReference>
<evidence type="ECO:0000256" key="2">
    <source>
        <dbReference type="SAM" id="MobiDB-lite"/>
    </source>
</evidence>
<proteinExistence type="predicted"/>
<dbReference type="PROSITE" id="PS50106">
    <property type="entry name" value="PDZ"/>
    <property type="match status" value="1"/>
</dbReference>
<dbReference type="InterPro" id="IPR036034">
    <property type="entry name" value="PDZ_sf"/>
</dbReference>
<evidence type="ECO:0000313" key="5">
    <source>
        <dbReference type="Proteomes" id="UP000192578"/>
    </source>
</evidence>
<dbReference type="EMBL" id="MTYJ01000072">
    <property type="protein sequence ID" value="OQV16593.1"/>
    <property type="molecule type" value="Genomic_DNA"/>
</dbReference>
<sequence length="538" mass="58565">MTNDVDDSAPAPRLCHLTRWEDFDGYGFNLHSDKTRTGQFIGKVDDDSPAAAAGLKKGDRIVEVNGVNIANENHKQVVERIKLVPAETRLLVVDADADAWFKEHKVVVRGALKNVVYLQSPLTKPDPKSRKVSQTVLQQDLIDEKAPPIIVPEQQQRRRSSVLSSHDPPSKSGASPSLDERRQPATPPTVQRRESASSEPHSILESNVEIPEESPKPVRKHSSLAQADMAVEKYEETTAFVDVHKDELASQLLGFRPLEEQNEQTEQAPTVTAIPQLRSALAPESGHHHEGQVHFSPSTAGSLDQVEASSTVVRKSSLGGSDSGSTKGPTANGESEGSGRTMTVEDRKMESLGVMRKPQSPVLERPDSGTVVREELFEAVVHSHVYRDPDQQSPVVERSSMKTVHSVTNGSDHGGDTSSNSSRSMETGSYHLVGKRGSDDSKHTLDDLGFDETKTPSPSPAVVPDSYRPTISPAVSTVSAVEEKPAAKSASKAAASFSGLALNVTAQEMRETLARRRKADPRTQAIDMRKKYELINNM</sequence>
<reference evidence="5" key="1">
    <citation type="submission" date="2017-01" db="EMBL/GenBank/DDBJ databases">
        <title>Comparative genomics of anhydrobiosis in the tardigrade Hypsibius dujardini.</title>
        <authorList>
            <person name="Yoshida Y."/>
            <person name="Koutsovoulos G."/>
            <person name="Laetsch D."/>
            <person name="Stevens L."/>
            <person name="Kumar S."/>
            <person name="Horikawa D."/>
            <person name="Ishino K."/>
            <person name="Komine S."/>
            <person name="Tomita M."/>
            <person name="Blaxter M."/>
            <person name="Arakawa K."/>
        </authorList>
    </citation>
    <scope>NUCLEOTIDE SEQUENCE [LARGE SCALE GENOMIC DNA]</scope>
    <source>
        <strain evidence="5">Z151</strain>
    </source>
</reference>
<evidence type="ECO:0000259" key="3">
    <source>
        <dbReference type="PROSITE" id="PS50106"/>
    </source>
</evidence>
<comment type="caution">
    <text evidence="4">The sequence shown here is derived from an EMBL/GenBank/DDBJ whole genome shotgun (WGS) entry which is preliminary data.</text>
</comment>
<evidence type="ECO:0000313" key="4">
    <source>
        <dbReference type="EMBL" id="OQV16593.1"/>
    </source>
</evidence>
<dbReference type="SUPFAM" id="SSF50156">
    <property type="entry name" value="PDZ domain-like"/>
    <property type="match status" value="1"/>
</dbReference>
<feature type="region of interest" description="Disordered" evidence="2">
    <location>
        <begin position="388"/>
        <end position="469"/>
    </location>
</feature>
<feature type="region of interest" description="Disordered" evidence="2">
    <location>
        <begin position="143"/>
        <end position="224"/>
    </location>
</feature>
<keyword evidence="5" id="KW-1185">Reference proteome</keyword>
<dbReference type="CDD" id="cd06768">
    <property type="entry name" value="PDZ_NHERF-like"/>
    <property type="match status" value="1"/>
</dbReference>
<dbReference type="InterPro" id="IPR051067">
    <property type="entry name" value="NHER"/>
</dbReference>
<dbReference type="Pfam" id="PF00595">
    <property type="entry name" value="PDZ"/>
    <property type="match status" value="1"/>
</dbReference>
<dbReference type="Gene3D" id="2.30.42.10">
    <property type="match status" value="1"/>
</dbReference>
<feature type="region of interest" description="Disordered" evidence="2">
    <location>
        <begin position="282"/>
        <end position="367"/>
    </location>
</feature>
<feature type="compositionally biased region" description="Polar residues" evidence="2">
    <location>
        <begin position="401"/>
        <end position="427"/>
    </location>
</feature>